<keyword evidence="4" id="KW-1185">Reference proteome</keyword>
<dbReference type="EMBL" id="JACCCO010000001">
    <property type="protein sequence ID" value="NYF39816.1"/>
    <property type="molecule type" value="Genomic_DNA"/>
</dbReference>
<dbReference type="PANTHER" id="PTHR47505">
    <property type="entry name" value="DNA UTILIZATION PROTEIN YHGH"/>
    <property type="match status" value="1"/>
</dbReference>
<dbReference type="InterPro" id="IPR000836">
    <property type="entry name" value="PRTase_dom"/>
</dbReference>
<dbReference type="InterPro" id="IPR029057">
    <property type="entry name" value="PRTase-like"/>
</dbReference>
<protein>
    <submittedName>
        <fullName evidence="3">Putative amidophosphoribosyltransferase</fullName>
    </submittedName>
</protein>
<keyword evidence="3" id="KW-0808">Transferase</keyword>
<dbReference type="GO" id="GO:0016757">
    <property type="term" value="F:glycosyltransferase activity"/>
    <property type="evidence" value="ECO:0007669"/>
    <property type="project" value="UniProtKB-KW"/>
</dbReference>
<proteinExistence type="inferred from homology"/>
<reference evidence="3 4" key="1">
    <citation type="submission" date="2020-07" db="EMBL/GenBank/DDBJ databases">
        <title>Sequencing the genomes of 1000 actinobacteria strains.</title>
        <authorList>
            <person name="Klenk H.-P."/>
        </authorList>
    </citation>
    <scope>NUCLEOTIDE SEQUENCE [LARGE SCALE GENOMIC DNA]</scope>
    <source>
        <strain evidence="3 4">DSM 45763</strain>
    </source>
</reference>
<organism evidence="3 4">
    <name type="scientific">Streptosporangium sandarakinum</name>
    <dbReference type="NCBI Taxonomy" id="1260955"/>
    <lineage>
        <taxon>Bacteria</taxon>
        <taxon>Bacillati</taxon>
        <taxon>Actinomycetota</taxon>
        <taxon>Actinomycetes</taxon>
        <taxon>Streptosporangiales</taxon>
        <taxon>Streptosporangiaceae</taxon>
        <taxon>Streptosporangium</taxon>
    </lineage>
</organism>
<sequence>MSTVLLDLVLPPRCAGCDAPGALVCPRCTAELHGEPARRMPSPCPPGLPECWSAAEYAGGPRRAILAYKEHGRTALAHPLAGALALTVAAAAGERPVILVPVPSARPALRRRGHDPVTGLAELAAGYLRAAGWPATVARVLTQRRRVADQAGLSAPRRAENLAGAFRVVAGHNRARLGFWAGRGAVVLVDDVLTTGATLAEAARALREAGTEVPLAATVAATRREGGFRNHHRK</sequence>
<dbReference type="SUPFAM" id="SSF53271">
    <property type="entry name" value="PRTase-like"/>
    <property type="match status" value="1"/>
</dbReference>
<gene>
    <name evidence="3" type="ORF">HDA43_001975</name>
</gene>
<dbReference type="Pfam" id="PF00156">
    <property type="entry name" value="Pribosyltran"/>
    <property type="match status" value="1"/>
</dbReference>
<dbReference type="AlphaFoldDB" id="A0A852UW18"/>
<evidence type="ECO:0000259" key="2">
    <source>
        <dbReference type="Pfam" id="PF00156"/>
    </source>
</evidence>
<feature type="domain" description="Phosphoribosyltransferase" evidence="2">
    <location>
        <begin position="186"/>
        <end position="221"/>
    </location>
</feature>
<dbReference type="Gene3D" id="3.40.50.2020">
    <property type="match status" value="1"/>
</dbReference>
<keyword evidence="3" id="KW-0328">Glycosyltransferase</keyword>
<comment type="caution">
    <text evidence="3">The sequence shown here is derived from an EMBL/GenBank/DDBJ whole genome shotgun (WGS) entry which is preliminary data.</text>
</comment>
<dbReference type="Proteomes" id="UP000576393">
    <property type="component" value="Unassembled WGS sequence"/>
</dbReference>
<evidence type="ECO:0000313" key="4">
    <source>
        <dbReference type="Proteomes" id="UP000576393"/>
    </source>
</evidence>
<comment type="similarity">
    <text evidence="1">Belongs to the ComF/GntX family.</text>
</comment>
<dbReference type="InterPro" id="IPR051910">
    <property type="entry name" value="ComF/GntX_DNA_util-trans"/>
</dbReference>
<evidence type="ECO:0000313" key="3">
    <source>
        <dbReference type="EMBL" id="NYF39816.1"/>
    </source>
</evidence>
<name>A0A852UW18_9ACTN</name>
<accession>A0A852UW18</accession>
<dbReference type="PANTHER" id="PTHR47505:SF1">
    <property type="entry name" value="DNA UTILIZATION PROTEIN YHGH"/>
    <property type="match status" value="1"/>
</dbReference>
<evidence type="ECO:0000256" key="1">
    <source>
        <dbReference type="ARBA" id="ARBA00008007"/>
    </source>
</evidence>
<dbReference type="RefSeq" id="WP_179819418.1">
    <property type="nucleotide sequence ID" value="NZ_JACCCO010000001.1"/>
</dbReference>